<evidence type="ECO:0000313" key="1">
    <source>
        <dbReference type="EMBL" id="OAD19607.1"/>
    </source>
</evidence>
<dbReference type="Proteomes" id="UP000076962">
    <property type="component" value="Unassembled WGS sequence"/>
</dbReference>
<dbReference type="Gene3D" id="2.180.10.10">
    <property type="entry name" value="RHS repeat-associated core"/>
    <property type="match status" value="1"/>
</dbReference>
<evidence type="ECO:0008006" key="3">
    <source>
        <dbReference type="Google" id="ProtNLM"/>
    </source>
</evidence>
<dbReference type="AlphaFoldDB" id="A0A176RV42"/>
<dbReference type="InterPro" id="IPR006530">
    <property type="entry name" value="YD"/>
</dbReference>
<comment type="caution">
    <text evidence="1">The sequence shown here is derived from an EMBL/GenBank/DDBJ whole genome shotgun (WGS) entry which is preliminary data.</text>
</comment>
<dbReference type="NCBIfam" id="TIGR01643">
    <property type="entry name" value="YD_repeat_2x"/>
    <property type="match status" value="1"/>
</dbReference>
<reference evidence="1 2" key="1">
    <citation type="submission" date="2016-05" db="EMBL/GenBank/DDBJ databases">
        <title>Single-cell genome of chain-forming Candidatus Thiomargarita nelsonii and comparison to other large sulfur-oxidizing bacteria.</title>
        <authorList>
            <person name="Winkel M."/>
            <person name="Salman V."/>
            <person name="Woyke T."/>
            <person name="Schulz-Vogt H."/>
            <person name="Richter M."/>
            <person name="Flood B."/>
            <person name="Bailey J."/>
            <person name="Amann R."/>
            <person name="Mussmann M."/>
        </authorList>
    </citation>
    <scope>NUCLEOTIDE SEQUENCE [LARGE SCALE GENOMIC DNA]</scope>
    <source>
        <strain evidence="1 2">THI036</strain>
    </source>
</reference>
<sequence length="86" mass="10255">MELKQEYDKVGQLVVQQVDTAERQFALPRSWKDTSRIRPKSPNIRRQYQYDKASNLIEIKDGYWGTTRYTYDAAERLIQAVREQES</sequence>
<gene>
    <name evidence="1" type="ORF">THIOM_004749</name>
</gene>
<proteinExistence type="predicted"/>
<name>A0A176RV42_9GAMM</name>
<accession>A0A176RV42</accession>
<keyword evidence="2" id="KW-1185">Reference proteome</keyword>
<protein>
    <recommendedName>
        <fullName evidence="3">YD repeat-containing protein</fullName>
    </recommendedName>
</protein>
<evidence type="ECO:0000313" key="2">
    <source>
        <dbReference type="Proteomes" id="UP000076962"/>
    </source>
</evidence>
<dbReference type="EMBL" id="LUTY01002732">
    <property type="protein sequence ID" value="OAD19607.1"/>
    <property type="molecule type" value="Genomic_DNA"/>
</dbReference>
<organism evidence="1 2">
    <name type="scientific">Candidatus Thiomargarita nelsonii</name>
    <dbReference type="NCBI Taxonomy" id="1003181"/>
    <lineage>
        <taxon>Bacteria</taxon>
        <taxon>Pseudomonadati</taxon>
        <taxon>Pseudomonadota</taxon>
        <taxon>Gammaproteobacteria</taxon>
        <taxon>Thiotrichales</taxon>
        <taxon>Thiotrichaceae</taxon>
        <taxon>Thiomargarita</taxon>
    </lineage>
</organism>